<dbReference type="AlphaFoldDB" id="A0A2V3IRV4"/>
<dbReference type="PRINTS" id="PR00081">
    <property type="entry name" value="GDHRDH"/>
</dbReference>
<organism evidence="3 4">
    <name type="scientific">Gracilariopsis chorda</name>
    <dbReference type="NCBI Taxonomy" id="448386"/>
    <lineage>
        <taxon>Eukaryota</taxon>
        <taxon>Rhodophyta</taxon>
        <taxon>Florideophyceae</taxon>
        <taxon>Rhodymeniophycidae</taxon>
        <taxon>Gracilariales</taxon>
        <taxon>Gracilariaceae</taxon>
        <taxon>Gracilariopsis</taxon>
    </lineage>
</organism>
<dbReference type="InterPro" id="IPR002347">
    <property type="entry name" value="SDR_fam"/>
</dbReference>
<evidence type="ECO:0000313" key="3">
    <source>
        <dbReference type="EMBL" id="PXF44832.1"/>
    </source>
</evidence>
<comment type="similarity">
    <text evidence="1">Belongs to the short-chain dehydrogenases/reductases (SDR) family.</text>
</comment>
<dbReference type="GO" id="GO:0016491">
    <property type="term" value="F:oxidoreductase activity"/>
    <property type="evidence" value="ECO:0007669"/>
    <property type="project" value="UniProtKB-KW"/>
</dbReference>
<accession>A0A2V3IRV4</accession>
<dbReference type="InterPro" id="IPR036291">
    <property type="entry name" value="NAD(P)-bd_dom_sf"/>
</dbReference>
<dbReference type="SUPFAM" id="SSF51735">
    <property type="entry name" value="NAD(P)-binding Rossmann-fold domains"/>
    <property type="match status" value="1"/>
</dbReference>
<dbReference type="Pfam" id="PF00106">
    <property type="entry name" value="adh_short"/>
    <property type="match status" value="1"/>
</dbReference>
<evidence type="ECO:0000256" key="2">
    <source>
        <dbReference type="ARBA" id="ARBA00023002"/>
    </source>
</evidence>
<name>A0A2V3IRV4_9FLOR</name>
<keyword evidence="4" id="KW-1185">Reference proteome</keyword>
<dbReference type="OrthoDB" id="3198at2759"/>
<evidence type="ECO:0000256" key="1">
    <source>
        <dbReference type="ARBA" id="ARBA00006484"/>
    </source>
</evidence>
<dbReference type="STRING" id="448386.A0A2V3IRV4"/>
<proteinExistence type="inferred from homology"/>
<protein>
    <submittedName>
        <fullName evidence="3">Short-chain dehydrogenase TIC 32, chloroplastic</fullName>
    </submittedName>
</protein>
<gene>
    <name evidence="3" type="ORF">BWQ96_05415</name>
</gene>
<reference evidence="3 4" key="1">
    <citation type="journal article" date="2018" name="Mol. Biol. Evol.">
        <title>Analysis of the draft genome of the red seaweed Gracilariopsis chorda provides insights into genome size evolution in Rhodophyta.</title>
        <authorList>
            <person name="Lee J."/>
            <person name="Yang E.C."/>
            <person name="Graf L."/>
            <person name="Yang J.H."/>
            <person name="Qiu H."/>
            <person name="Zel Zion U."/>
            <person name="Chan C.X."/>
            <person name="Stephens T.G."/>
            <person name="Weber A.P.M."/>
            <person name="Boo G.H."/>
            <person name="Boo S.M."/>
            <person name="Kim K.M."/>
            <person name="Shin Y."/>
            <person name="Jung M."/>
            <person name="Lee S.J."/>
            <person name="Yim H.S."/>
            <person name="Lee J.H."/>
            <person name="Bhattacharya D."/>
            <person name="Yoon H.S."/>
        </authorList>
    </citation>
    <scope>NUCLEOTIDE SEQUENCE [LARGE SCALE GENOMIC DNA]</scope>
    <source>
        <strain evidence="3 4">SKKU-2015</strain>
        <tissue evidence="3">Whole body</tissue>
    </source>
</reference>
<dbReference type="Gene3D" id="3.40.50.720">
    <property type="entry name" value="NAD(P)-binding Rossmann-like Domain"/>
    <property type="match status" value="1"/>
</dbReference>
<dbReference type="EMBL" id="NBIV01000080">
    <property type="protein sequence ID" value="PXF44832.1"/>
    <property type="molecule type" value="Genomic_DNA"/>
</dbReference>
<dbReference type="PANTHER" id="PTHR24320:SF148">
    <property type="entry name" value="NAD(P)-BINDING ROSSMANN-FOLD SUPERFAMILY PROTEIN"/>
    <property type="match status" value="1"/>
</dbReference>
<dbReference type="Proteomes" id="UP000247409">
    <property type="component" value="Unassembled WGS sequence"/>
</dbReference>
<dbReference type="PANTHER" id="PTHR24320">
    <property type="entry name" value="RETINOL DEHYDROGENASE"/>
    <property type="match status" value="1"/>
</dbReference>
<evidence type="ECO:0000313" key="4">
    <source>
        <dbReference type="Proteomes" id="UP000247409"/>
    </source>
</evidence>
<keyword evidence="2" id="KW-0560">Oxidoreductase</keyword>
<sequence>MSAANPARTAVITGASGGIGAATARSLVSTLPTLEHLILAARDINKAESVAEPLRKGASARPVKVTVVPVELSDLISVRECAEKISHRLGGEPLDLLINNAGIMACPLMYSSMRGENGYVELQYATNHLSHAALTTWLLSEMEKSDCARAIFVSSLAVRFASGRTTAPVVEERVEGVLKNGGYEKWRMYGESKLAMSMFARELSRRSNVFCLSLHPGVVQTELIRYVVPKFMQGSPTSFAGKLLEGASRRVLGLKTPEQGAELSIELSQKGREELENGMMYMKTGLEKLQLRQLPIFWNNKECSRLYEDTVRFVTSV</sequence>
<comment type="caution">
    <text evidence="3">The sequence shown here is derived from an EMBL/GenBank/DDBJ whole genome shotgun (WGS) entry which is preliminary data.</text>
</comment>